<evidence type="ECO:0000313" key="2">
    <source>
        <dbReference type="Proteomes" id="UP000254033"/>
    </source>
</evidence>
<dbReference type="AlphaFoldDB" id="A0A378KK07"/>
<dbReference type="EMBL" id="UGNY01000002">
    <property type="protein sequence ID" value="STX88236.1"/>
    <property type="molecule type" value="Genomic_DNA"/>
</dbReference>
<protein>
    <recommendedName>
        <fullName evidence="3">Haem-binding uptake Tiki superfamily ChaN domain-containing protein</fullName>
    </recommendedName>
</protein>
<organism evidence="1 2">
    <name type="scientific">Legionella feeleii</name>
    <dbReference type="NCBI Taxonomy" id="453"/>
    <lineage>
        <taxon>Bacteria</taxon>
        <taxon>Pseudomonadati</taxon>
        <taxon>Pseudomonadota</taxon>
        <taxon>Gammaproteobacteria</taxon>
        <taxon>Legionellales</taxon>
        <taxon>Legionellaceae</taxon>
        <taxon>Legionella</taxon>
    </lineage>
</organism>
<evidence type="ECO:0000313" key="1">
    <source>
        <dbReference type="EMBL" id="STX88236.1"/>
    </source>
</evidence>
<proteinExistence type="predicted"/>
<dbReference type="Proteomes" id="UP000254033">
    <property type="component" value="Unassembled WGS sequence"/>
</dbReference>
<dbReference type="RefSeq" id="WP_115176477.1">
    <property type="nucleotide sequence ID" value="NZ_UGNY01000002.1"/>
</dbReference>
<gene>
    <name evidence="1" type="ORF">NCTC11978_03253</name>
</gene>
<evidence type="ECO:0008006" key="3">
    <source>
        <dbReference type="Google" id="ProtNLM"/>
    </source>
</evidence>
<reference evidence="1 2" key="1">
    <citation type="submission" date="2018-06" db="EMBL/GenBank/DDBJ databases">
        <authorList>
            <consortium name="Pathogen Informatics"/>
            <person name="Doyle S."/>
        </authorList>
    </citation>
    <scope>NUCLEOTIDE SEQUENCE [LARGE SCALE GENOMIC DNA]</scope>
    <source>
        <strain evidence="1 2">NCTC11978</strain>
    </source>
</reference>
<name>A0A378KK07_9GAMM</name>
<sequence>MPNKSIIIGEHHEDPSARIFVRQNIQDFINTGLSLFGFEHGEKTNLETEIQWLEEDLNSVTCCLQMAVYVFFNKEYKKMQSNQQLLNLFKTIASHDIEYQGLDIDIGNRWAPEATPQRMWKQLAGLANSNNFNEIIKYRDKIIVTNLLKHADKKGIHIVGLLHLKGIQELLIQQKGEAAVRNNYEFVVIKGKTLSEQDIHTFAQNIPIPACILNSDTSSEQFNELFNYDKSMHLKME</sequence>
<accession>A0A378KK07</accession>